<name>A0A9P8SZH7_9ASCO</name>
<evidence type="ECO:0000313" key="9">
    <source>
        <dbReference type="EMBL" id="KAH3659855.1"/>
    </source>
</evidence>
<proteinExistence type="inferred from homology"/>
<dbReference type="Gene3D" id="1.10.630.10">
    <property type="entry name" value="Cytochrome P450"/>
    <property type="match status" value="1"/>
</dbReference>
<reference evidence="9" key="1">
    <citation type="journal article" date="2021" name="Open Biol.">
        <title>Shared evolutionary footprints suggest mitochondrial oxidative damage underlies multiple complex I losses in fungi.</title>
        <authorList>
            <person name="Schikora-Tamarit M.A."/>
            <person name="Marcet-Houben M."/>
            <person name="Nosek J."/>
            <person name="Gabaldon T."/>
        </authorList>
    </citation>
    <scope>NUCLEOTIDE SEQUENCE</scope>
    <source>
        <strain evidence="9">NCAIM Y.01608</strain>
    </source>
</reference>
<evidence type="ECO:0000256" key="1">
    <source>
        <dbReference type="ARBA" id="ARBA00001971"/>
    </source>
</evidence>
<dbReference type="SUPFAM" id="SSF48264">
    <property type="entry name" value="Cytochrome P450"/>
    <property type="match status" value="1"/>
</dbReference>
<keyword evidence="3 7" id="KW-0560">Oxidoreductase</keyword>
<keyword evidence="8" id="KW-0812">Transmembrane</keyword>
<evidence type="ECO:0000313" key="10">
    <source>
        <dbReference type="Proteomes" id="UP000788993"/>
    </source>
</evidence>
<evidence type="ECO:0000256" key="2">
    <source>
        <dbReference type="ARBA" id="ARBA00022723"/>
    </source>
</evidence>
<evidence type="ECO:0008006" key="11">
    <source>
        <dbReference type="Google" id="ProtNLM"/>
    </source>
</evidence>
<keyword evidence="4 6" id="KW-0408">Iron</keyword>
<comment type="cofactor">
    <cofactor evidence="1 6">
        <name>heme</name>
        <dbReference type="ChEBI" id="CHEBI:30413"/>
    </cofactor>
</comment>
<feature type="binding site" description="axial binding residue" evidence="6">
    <location>
        <position position="486"/>
    </location>
    <ligand>
        <name>heme</name>
        <dbReference type="ChEBI" id="CHEBI:30413"/>
    </ligand>
    <ligandPart>
        <name>Fe</name>
        <dbReference type="ChEBI" id="CHEBI:18248"/>
    </ligandPart>
</feature>
<evidence type="ECO:0000256" key="8">
    <source>
        <dbReference type="SAM" id="Phobius"/>
    </source>
</evidence>
<evidence type="ECO:0000256" key="4">
    <source>
        <dbReference type="ARBA" id="ARBA00023004"/>
    </source>
</evidence>
<dbReference type="Proteomes" id="UP000788993">
    <property type="component" value="Unassembled WGS sequence"/>
</dbReference>
<feature type="transmembrane region" description="Helical" evidence="8">
    <location>
        <begin position="30"/>
        <end position="49"/>
    </location>
</feature>
<dbReference type="PANTHER" id="PTHR24303">
    <property type="entry name" value="HEME-BINDING MONOOXYGENASE FAMILY"/>
    <property type="match status" value="1"/>
</dbReference>
<sequence>MDYKASMDLLIPAISRIANALLVQLSQLDLSLIAALLLLALVGADYMYIRPHRIKNLPSVPSWIPIWGNLSILFPQAHNYKQSPCSRFAELAQKHGDVFQVRLGVRTVVVANSYDSILQLWCYHNIRNNNSRPILHTFHGVLSQSKVFTVGTTPFGESYLKSRKYMSSRLLNESSNRKYNSSIIDKEATKLVRYLLSRTTNDVVEMDITRDCQYFHLGVALILTYGYEINARSNENERLLADEMVYVENYITKIRSHIQNVQDYLPWYLRLVVDIFNGKSKIAKELYHRRNNYLYKFNQFTTSRLDVPDEYVRRSLIFNYVKNNDQELLNGSELGSICLTMVSAGLDNTPLNFQYAMMQLSESPHIRANARAKLLKCYNDDSIEAWNNCHAEVLCPYVVAIVKETLRLFTVLPMSLPRETTRDIVIGNAVIPRGTTLFMNAWAGNHDKMQFFKPMEFIPERWLDPETGNVDTNLRHLSFGVGSRMCLGNNLAFKELYVLICKFVLMFEIEVASDESPSLHPLELNQFPESIAIEPIETNVRYTVKDKALQDYVEGV</sequence>
<dbReference type="EMBL" id="JAEUBD010001504">
    <property type="protein sequence ID" value="KAH3659855.1"/>
    <property type="molecule type" value="Genomic_DNA"/>
</dbReference>
<evidence type="ECO:0000256" key="5">
    <source>
        <dbReference type="ARBA" id="ARBA00023033"/>
    </source>
</evidence>
<comment type="similarity">
    <text evidence="7">Belongs to the cytochrome P450 family.</text>
</comment>
<reference evidence="9" key="2">
    <citation type="submission" date="2021-01" db="EMBL/GenBank/DDBJ databases">
        <authorList>
            <person name="Schikora-Tamarit M.A."/>
        </authorList>
    </citation>
    <scope>NUCLEOTIDE SEQUENCE</scope>
    <source>
        <strain evidence="9">NCAIM Y.01608</strain>
    </source>
</reference>
<dbReference type="GO" id="GO:0016705">
    <property type="term" value="F:oxidoreductase activity, acting on paired donors, with incorporation or reduction of molecular oxygen"/>
    <property type="evidence" value="ECO:0007669"/>
    <property type="project" value="InterPro"/>
</dbReference>
<keyword evidence="6 7" id="KW-0349">Heme</keyword>
<dbReference type="InterPro" id="IPR002401">
    <property type="entry name" value="Cyt_P450_E_grp-I"/>
</dbReference>
<dbReference type="Pfam" id="PF00067">
    <property type="entry name" value="p450"/>
    <property type="match status" value="1"/>
</dbReference>
<keyword evidence="2 6" id="KW-0479">Metal-binding</keyword>
<dbReference type="InterPro" id="IPR017972">
    <property type="entry name" value="Cyt_P450_CS"/>
</dbReference>
<dbReference type="PANTHER" id="PTHR24303:SF31">
    <property type="entry name" value="CYTOCHROME P450 307A1-RELATED"/>
    <property type="match status" value="1"/>
</dbReference>
<keyword evidence="8" id="KW-1133">Transmembrane helix</keyword>
<dbReference type="PROSITE" id="PS00086">
    <property type="entry name" value="CYTOCHROME_P450"/>
    <property type="match status" value="1"/>
</dbReference>
<dbReference type="PRINTS" id="PR00385">
    <property type="entry name" value="P450"/>
</dbReference>
<protein>
    <recommendedName>
        <fullName evidence="11">Cytochrome P450</fullName>
    </recommendedName>
</protein>
<gene>
    <name evidence="9" type="ORF">OGATHE_005900</name>
</gene>
<dbReference type="GO" id="GO:0004497">
    <property type="term" value="F:monooxygenase activity"/>
    <property type="evidence" value="ECO:0007669"/>
    <property type="project" value="UniProtKB-KW"/>
</dbReference>
<evidence type="ECO:0000256" key="3">
    <source>
        <dbReference type="ARBA" id="ARBA00023002"/>
    </source>
</evidence>
<dbReference type="AlphaFoldDB" id="A0A9P8SZH7"/>
<evidence type="ECO:0000256" key="7">
    <source>
        <dbReference type="RuleBase" id="RU000461"/>
    </source>
</evidence>
<dbReference type="InterPro" id="IPR036396">
    <property type="entry name" value="Cyt_P450_sf"/>
</dbReference>
<keyword evidence="8" id="KW-0472">Membrane</keyword>
<dbReference type="PRINTS" id="PR00463">
    <property type="entry name" value="EP450I"/>
</dbReference>
<evidence type="ECO:0000256" key="6">
    <source>
        <dbReference type="PIRSR" id="PIRSR602401-1"/>
    </source>
</evidence>
<accession>A0A9P8SZH7</accession>
<comment type="caution">
    <text evidence="9">The sequence shown here is derived from an EMBL/GenBank/DDBJ whole genome shotgun (WGS) entry which is preliminary data.</text>
</comment>
<dbReference type="GO" id="GO:0005506">
    <property type="term" value="F:iron ion binding"/>
    <property type="evidence" value="ECO:0007669"/>
    <property type="project" value="InterPro"/>
</dbReference>
<keyword evidence="10" id="KW-1185">Reference proteome</keyword>
<dbReference type="GO" id="GO:0020037">
    <property type="term" value="F:heme binding"/>
    <property type="evidence" value="ECO:0007669"/>
    <property type="project" value="InterPro"/>
</dbReference>
<organism evidence="9 10">
    <name type="scientific">Ogataea polymorpha</name>
    <dbReference type="NCBI Taxonomy" id="460523"/>
    <lineage>
        <taxon>Eukaryota</taxon>
        <taxon>Fungi</taxon>
        <taxon>Dikarya</taxon>
        <taxon>Ascomycota</taxon>
        <taxon>Saccharomycotina</taxon>
        <taxon>Pichiomycetes</taxon>
        <taxon>Pichiales</taxon>
        <taxon>Pichiaceae</taxon>
        <taxon>Ogataea</taxon>
    </lineage>
</organism>
<dbReference type="InterPro" id="IPR001128">
    <property type="entry name" value="Cyt_P450"/>
</dbReference>
<keyword evidence="5 7" id="KW-0503">Monooxygenase</keyword>